<name>A0A6A6WGX7_9PEZI</name>
<dbReference type="GeneID" id="54480755"/>
<dbReference type="InterPro" id="IPR029063">
    <property type="entry name" value="SAM-dependent_MTases_sf"/>
</dbReference>
<evidence type="ECO:0000256" key="1">
    <source>
        <dbReference type="SAM" id="MobiDB-lite"/>
    </source>
</evidence>
<dbReference type="Proteomes" id="UP000799437">
    <property type="component" value="Unassembled WGS sequence"/>
</dbReference>
<dbReference type="EMBL" id="ML996566">
    <property type="protein sequence ID" value="KAF2762053.1"/>
    <property type="molecule type" value="Genomic_DNA"/>
</dbReference>
<keyword evidence="3" id="KW-1185">Reference proteome</keyword>
<dbReference type="RefSeq" id="XP_033604504.1">
    <property type="nucleotide sequence ID" value="XM_033739701.1"/>
</dbReference>
<evidence type="ECO:0000313" key="2">
    <source>
        <dbReference type="EMBL" id="KAF2762053.1"/>
    </source>
</evidence>
<gene>
    <name evidence="2" type="ORF">EJ05DRAFT_195238</name>
</gene>
<accession>A0A6A6WGX7</accession>
<organism evidence="2 3">
    <name type="scientific">Pseudovirgaria hyperparasitica</name>
    <dbReference type="NCBI Taxonomy" id="470096"/>
    <lineage>
        <taxon>Eukaryota</taxon>
        <taxon>Fungi</taxon>
        <taxon>Dikarya</taxon>
        <taxon>Ascomycota</taxon>
        <taxon>Pezizomycotina</taxon>
        <taxon>Dothideomycetes</taxon>
        <taxon>Dothideomycetes incertae sedis</taxon>
        <taxon>Acrospermales</taxon>
        <taxon>Acrospermaceae</taxon>
        <taxon>Pseudovirgaria</taxon>
    </lineage>
</organism>
<dbReference type="AlphaFoldDB" id="A0A6A6WGX7"/>
<feature type="region of interest" description="Disordered" evidence="1">
    <location>
        <begin position="225"/>
        <end position="244"/>
    </location>
</feature>
<proteinExistence type="predicted"/>
<evidence type="ECO:0008006" key="4">
    <source>
        <dbReference type="Google" id="ProtNLM"/>
    </source>
</evidence>
<dbReference type="OrthoDB" id="3902588at2759"/>
<protein>
    <recommendedName>
        <fullName evidence="4">Methyltransferase type 11 domain-containing protein</fullName>
    </recommendedName>
</protein>
<reference evidence="2" key="1">
    <citation type="journal article" date="2020" name="Stud. Mycol.">
        <title>101 Dothideomycetes genomes: a test case for predicting lifestyles and emergence of pathogens.</title>
        <authorList>
            <person name="Haridas S."/>
            <person name="Albert R."/>
            <person name="Binder M."/>
            <person name="Bloem J."/>
            <person name="Labutti K."/>
            <person name="Salamov A."/>
            <person name="Andreopoulos B."/>
            <person name="Baker S."/>
            <person name="Barry K."/>
            <person name="Bills G."/>
            <person name="Bluhm B."/>
            <person name="Cannon C."/>
            <person name="Castanera R."/>
            <person name="Culley D."/>
            <person name="Daum C."/>
            <person name="Ezra D."/>
            <person name="Gonzalez J."/>
            <person name="Henrissat B."/>
            <person name="Kuo A."/>
            <person name="Liang C."/>
            <person name="Lipzen A."/>
            <person name="Lutzoni F."/>
            <person name="Magnuson J."/>
            <person name="Mondo S."/>
            <person name="Nolan M."/>
            <person name="Ohm R."/>
            <person name="Pangilinan J."/>
            <person name="Park H.-J."/>
            <person name="Ramirez L."/>
            <person name="Alfaro M."/>
            <person name="Sun H."/>
            <person name="Tritt A."/>
            <person name="Yoshinaga Y."/>
            <person name="Zwiers L.-H."/>
            <person name="Turgeon B."/>
            <person name="Goodwin S."/>
            <person name="Spatafora J."/>
            <person name="Crous P."/>
            <person name="Grigoriev I."/>
        </authorList>
    </citation>
    <scope>NUCLEOTIDE SEQUENCE</scope>
    <source>
        <strain evidence="2">CBS 121739</strain>
    </source>
</reference>
<sequence>MISWPADVTFINTRYQDTALSRDPREEVMDHLYDVHHLNGGDFVSHTNTRSTKILTPEEYSPRMLPVDGSRDALEEAYENASRYKVQSRSRYSPEDRTQDLSWGYDPAMDMTSMQLSMSTMDAWKDPNYWDVVPPTPTSISEASIAPSSDSVHRGNYTSVEANTGDLINFQRFIRKMQQGSPKIILDRLNKDWSPPATEEERDNQALEKHLWVLTAFQLKKEESVGQLPDSELQSSDHSGDTKPKHVLEMYGNLAEVYQLSAMNPHDKIKYLSTRQQSTVPLPCNVSYLTVPHAGMTPMPYATTSFDRIRTSCLPSLIPLTKLPPILQECNRILCPGGVMEVRIVPPSPKKETMGPKMTEWMNERLLISLERSFRSLRPALSMPGWLKGAGLIVQQPTQVVKLPAATDPATEDVDNVLAAHIARTMWADTWGQHMEDRQDQDRWWWQSEEIVQECVQYGTVFEFETLLAIKQ</sequence>
<evidence type="ECO:0000313" key="3">
    <source>
        <dbReference type="Proteomes" id="UP000799437"/>
    </source>
</evidence>
<dbReference type="SUPFAM" id="SSF53335">
    <property type="entry name" value="S-adenosyl-L-methionine-dependent methyltransferases"/>
    <property type="match status" value="1"/>
</dbReference>